<feature type="domain" description="SET" evidence="9">
    <location>
        <begin position="260"/>
        <end position="376"/>
    </location>
</feature>
<accession>A0A1E3PHP4</accession>
<organism evidence="12 13">
    <name type="scientific">Nadsonia fulvescens var. elongata DSM 6958</name>
    <dbReference type="NCBI Taxonomy" id="857566"/>
    <lineage>
        <taxon>Eukaryota</taxon>
        <taxon>Fungi</taxon>
        <taxon>Dikarya</taxon>
        <taxon>Ascomycota</taxon>
        <taxon>Saccharomycotina</taxon>
        <taxon>Dipodascomycetes</taxon>
        <taxon>Dipodascales</taxon>
        <taxon>Dipodascales incertae sedis</taxon>
        <taxon>Nadsonia</taxon>
    </lineage>
</organism>
<feature type="region of interest" description="Disordered" evidence="8">
    <location>
        <begin position="1"/>
        <end position="47"/>
    </location>
</feature>
<dbReference type="InterPro" id="IPR050777">
    <property type="entry name" value="SET2_Histone-Lys_MeTrsfase"/>
</dbReference>
<keyword evidence="3" id="KW-0158">Chromosome</keyword>
<comment type="subcellular location">
    <subcellularLocation>
        <location evidence="2">Chromosome</location>
    </subcellularLocation>
    <subcellularLocation>
        <location evidence="1">Nucleus</location>
    </subcellularLocation>
</comment>
<keyword evidence="6" id="KW-0949">S-adenosyl-L-methionine</keyword>
<keyword evidence="13" id="KW-1185">Reference proteome</keyword>
<dbReference type="PANTHER" id="PTHR22884">
    <property type="entry name" value="SET DOMAIN PROTEINS"/>
    <property type="match status" value="1"/>
</dbReference>
<dbReference type="Proteomes" id="UP000095009">
    <property type="component" value="Unassembled WGS sequence"/>
</dbReference>
<dbReference type="PROSITE" id="PS50868">
    <property type="entry name" value="POST_SET"/>
    <property type="match status" value="1"/>
</dbReference>
<feature type="domain" description="Post-SET" evidence="10">
    <location>
        <begin position="384"/>
        <end position="400"/>
    </location>
</feature>
<keyword evidence="4" id="KW-0489">Methyltransferase</keyword>
<dbReference type="SMART" id="SM00317">
    <property type="entry name" value="SET"/>
    <property type="match status" value="1"/>
</dbReference>
<evidence type="ECO:0000259" key="11">
    <source>
        <dbReference type="PROSITE" id="PS51215"/>
    </source>
</evidence>
<feature type="compositionally biased region" description="Basic residues" evidence="8">
    <location>
        <begin position="1"/>
        <end position="15"/>
    </location>
</feature>
<evidence type="ECO:0000256" key="7">
    <source>
        <dbReference type="ARBA" id="ARBA00023242"/>
    </source>
</evidence>
<evidence type="ECO:0000259" key="9">
    <source>
        <dbReference type="PROSITE" id="PS50280"/>
    </source>
</evidence>
<dbReference type="SMART" id="SM00508">
    <property type="entry name" value="PostSET"/>
    <property type="match status" value="1"/>
</dbReference>
<dbReference type="Pfam" id="PF00856">
    <property type="entry name" value="SET"/>
    <property type="match status" value="1"/>
</dbReference>
<evidence type="ECO:0000313" key="13">
    <source>
        <dbReference type="Proteomes" id="UP000095009"/>
    </source>
</evidence>
<dbReference type="Gene3D" id="2.170.270.10">
    <property type="entry name" value="SET domain"/>
    <property type="match status" value="1"/>
</dbReference>
<evidence type="ECO:0000256" key="6">
    <source>
        <dbReference type="ARBA" id="ARBA00022691"/>
    </source>
</evidence>
<dbReference type="PROSITE" id="PS50280">
    <property type="entry name" value="SET"/>
    <property type="match status" value="1"/>
</dbReference>
<protein>
    <submittedName>
        <fullName evidence="12">SET domain-containing protein</fullName>
    </submittedName>
</protein>
<keyword evidence="5" id="KW-0808">Transferase</keyword>
<dbReference type="GO" id="GO:0042054">
    <property type="term" value="F:histone methyltransferase activity"/>
    <property type="evidence" value="ECO:0007669"/>
    <property type="project" value="InterPro"/>
</dbReference>
<dbReference type="GO" id="GO:0005634">
    <property type="term" value="C:nucleus"/>
    <property type="evidence" value="ECO:0007669"/>
    <property type="project" value="UniProtKB-SubCell"/>
</dbReference>
<dbReference type="STRING" id="857566.A0A1E3PHP4"/>
<feature type="compositionally biased region" description="Polar residues" evidence="8">
    <location>
        <begin position="16"/>
        <end position="26"/>
    </location>
</feature>
<dbReference type="InterPro" id="IPR001214">
    <property type="entry name" value="SET_dom"/>
</dbReference>
<dbReference type="AlphaFoldDB" id="A0A1E3PHP4"/>
<name>A0A1E3PHP4_9ASCO</name>
<dbReference type="InterPro" id="IPR046341">
    <property type="entry name" value="SET_dom_sf"/>
</dbReference>
<evidence type="ECO:0000259" key="10">
    <source>
        <dbReference type="PROSITE" id="PS50868"/>
    </source>
</evidence>
<evidence type="ECO:0000256" key="5">
    <source>
        <dbReference type="ARBA" id="ARBA00022679"/>
    </source>
</evidence>
<dbReference type="OrthoDB" id="422362at2759"/>
<evidence type="ECO:0000256" key="2">
    <source>
        <dbReference type="ARBA" id="ARBA00004286"/>
    </source>
</evidence>
<evidence type="ECO:0000256" key="1">
    <source>
        <dbReference type="ARBA" id="ARBA00004123"/>
    </source>
</evidence>
<dbReference type="SUPFAM" id="SSF82199">
    <property type="entry name" value="SET domain"/>
    <property type="match status" value="1"/>
</dbReference>
<feature type="domain" description="AWS" evidence="11">
    <location>
        <begin position="204"/>
        <end position="249"/>
    </location>
</feature>
<dbReference type="InterPro" id="IPR003616">
    <property type="entry name" value="Post-SET_dom"/>
</dbReference>
<evidence type="ECO:0000256" key="3">
    <source>
        <dbReference type="ARBA" id="ARBA00022454"/>
    </source>
</evidence>
<proteinExistence type="predicted"/>
<gene>
    <name evidence="12" type="ORF">NADFUDRAFT_46750</name>
</gene>
<dbReference type="GO" id="GO:0032259">
    <property type="term" value="P:methylation"/>
    <property type="evidence" value="ECO:0007669"/>
    <property type="project" value="UniProtKB-KW"/>
</dbReference>
<evidence type="ECO:0000256" key="8">
    <source>
        <dbReference type="SAM" id="MobiDB-lite"/>
    </source>
</evidence>
<feature type="non-terminal residue" evidence="12">
    <location>
        <position position="452"/>
    </location>
</feature>
<reference evidence="12 13" key="1">
    <citation type="journal article" date="2016" name="Proc. Natl. Acad. Sci. U.S.A.">
        <title>Comparative genomics of biotechnologically important yeasts.</title>
        <authorList>
            <person name="Riley R."/>
            <person name="Haridas S."/>
            <person name="Wolfe K.H."/>
            <person name="Lopes M.R."/>
            <person name="Hittinger C.T."/>
            <person name="Goeker M."/>
            <person name="Salamov A.A."/>
            <person name="Wisecaver J.H."/>
            <person name="Long T.M."/>
            <person name="Calvey C.H."/>
            <person name="Aerts A.L."/>
            <person name="Barry K.W."/>
            <person name="Choi C."/>
            <person name="Clum A."/>
            <person name="Coughlan A.Y."/>
            <person name="Deshpande S."/>
            <person name="Douglass A.P."/>
            <person name="Hanson S.J."/>
            <person name="Klenk H.-P."/>
            <person name="LaButti K.M."/>
            <person name="Lapidus A."/>
            <person name="Lindquist E.A."/>
            <person name="Lipzen A.M."/>
            <person name="Meier-Kolthoff J.P."/>
            <person name="Ohm R.A."/>
            <person name="Otillar R.P."/>
            <person name="Pangilinan J.L."/>
            <person name="Peng Y."/>
            <person name="Rokas A."/>
            <person name="Rosa C.A."/>
            <person name="Scheuner C."/>
            <person name="Sibirny A.A."/>
            <person name="Slot J.C."/>
            <person name="Stielow J.B."/>
            <person name="Sun H."/>
            <person name="Kurtzman C.P."/>
            <person name="Blackwell M."/>
            <person name="Grigoriev I.V."/>
            <person name="Jeffries T.W."/>
        </authorList>
    </citation>
    <scope>NUCLEOTIDE SEQUENCE [LARGE SCALE GENOMIC DNA]</scope>
    <source>
        <strain evidence="12 13">DSM 6958</strain>
    </source>
</reference>
<evidence type="ECO:0000256" key="4">
    <source>
        <dbReference type="ARBA" id="ARBA00022603"/>
    </source>
</evidence>
<keyword evidence="7" id="KW-0539">Nucleus</keyword>
<evidence type="ECO:0000313" key="12">
    <source>
        <dbReference type="EMBL" id="ODQ64933.1"/>
    </source>
</evidence>
<dbReference type="EMBL" id="KV454410">
    <property type="protein sequence ID" value="ODQ64933.1"/>
    <property type="molecule type" value="Genomic_DNA"/>
</dbReference>
<sequence length="452" mass="50891">MTYTKTKKLTHKRQKICQSGSGNETGDANIDAISDGDPPTPEEMMLDHSEPTLMPSRRLRSQKKASTQIKLRSFLSVSTPYDWEKWYSRWDSKRKESRVKGYKPSADQPARPIKISSTQKIQNQSLTKKRFSNKGVGANKKPYDSSKFQSLLPCTFDLNRISQQGDCKTPKRASCPSENEVLPNWKLMYKNYWGSISPHFGDNALTGPCKCQNKCGADCWNRVIQVECDSNLCSNQAENCTNRVFARYDEALGLNKRYSLSYKIFKTTRRGYGLKTIRPFSSGELIVEYTGDIITTEEMAKILKSDYKDAKNYYFLQIDSTYVIDSGKRGSPARFINHSCSPNSQMEKWNVSGVPRIGLFASENIPAGTEITYDYNFSWFDEDSAQECTCGSKNCRGFINGRFRKSRSSSSNTNSKDKPAVNAAASVVGQKECINAQAAKNTDSTVVVTEIL</sequence>
<dbReference type="PROSITE" id="PS51215">
    <property type="entry name" value="AWS"/>
    <property type="match status" value="1"/>
</dbReference>
<dbReference type="GO" id="GO:0005694">
    <property type="term" value="C:chromosome"/>
    <property type="evidence" value="ECO:0007669"/>
    <property type="project" value="UniProtKB-SubCell"/>
</dbReference>
<dbReference type="InterPro" id="IPR006560">
    <property type="entry name" value="AWS_dom"/>
</dbReference>